<dbReference type="PANTHER" id="PTHR10009">
    <property type="entry name" value="PROTEIN YELLOW-RELATED"/>
    <property type="match status" value="1"/>
</dbReference>
<dbReference type="Pfam" id="PF03022">
    <property type="entry name" value="MRJP"/>
    <property type="match status" value="1"/>
</dbReference>
<dbReference type="SUPFAM" id="SSF101898">
    <property type="entry name" value="NHL repeat"/>
    <property type="match status" value="1"/>
</dbReference>
<feature type="signal peptide" evidence="5">
    <location>
        <begin position="1"/>
        <end position="16"/>
    </location>
</feature>
<dbReference type="Gene3D" id="2.120.10.30">
    <property type="entry name" value="TolB, C-terminal domain"/>
    <property type="match status" value="1"/>
</dbReference>
<dbReference type="GO" id="GO:0005576">
    <property type="term" value="C:extracellular region"/>
    <property type="evidence" value="ECO:0007669"/>
    <property type="project" value="UniProtKB-SubCell"/>
</dbReference>
<evidence type="ECO:0000256" key="5">
    <source>
        <dbReference type="SAM" id="SignalP"/>
    </source>
</evidence>
<comment type="similarity">
    <text evidence="2">Belongs to the major royal jelly protein family.</text>
</comment>
<dbReference type="PANTHER" id="PTHR10009:SF19">
    <property type="entry name" value="RE55542P"/>
    <property type="match status" value="1"/>
</dbReference>
<dbReference type="EMBL" id="JASPKY010000858">
    <property type="protein sequence ID" value="KAK9680923.1"/>
    <property type="molecule type" value="Genomic_DNA"/>
</dbReference>
<dbReference type="InterPro" id="IPR011042">
    <property type="entry name" value="6-blade_b-propeller_TolB-like"/>
</dbReference>
<evidence type="ECO:0000256" key="2">
    <source>
        <dbReference type="ARBA" id="ARBA00009127"/>
    </source>
</evidence>
<keyword evidence="4 5" id="KW-0732">Signal</keyword>
<gene>
    <name evidence="6" type="ORF">QE152_g38710</name>
</gene>
<sequence>MNLIIIFFGLLSSIHATDFEVLNQWSFLDFEFPDFSSVTQFRPENTIFTGLEVTEDRIFLAMPRLRVGVPATLATIPRKSPAGSSPPLRPYPDWSFHGAGTGNNNCSGLISVYRIRLDSCNRLWVLDSGIMTSIDDFTRVCNPKLLIIDLATDTVVRQVIFPREVLRPASLLTNIIVDESVQGTCDSAVAYMTDTAAPGIIVYDSQKDQAWRLMHPTMFPDPDFSDYTIDGDRFTLMDGIVGLAHSPNLGLVYYQPLATDRIFTISTADLRKGPLMEGEELPVRLAGRKSSQGLGLTVDARDDTLYFSPLTETSLTSWNPITNHQRLVSYDKARLQFLAELRWLPKDPDSIWMLSTRFQKFFKRNVRANEVNLRIIRVPIATAPAYPLLSNSVFFK</sequence>
<keyword evidence="3" id="KW-0964">Secreted</keyword>
<comment type="subcellular location">
    <subcellularLocation>
        <location evidence="1">Secreted</location>
    </subcellularLocation>
</comment>
<evidence type="ECO:0000313" key="7">
    <source>
        <dbReference type="Proteomes" id="UP001458880"/>
    </source>
</evidence>
<evidence type="ECO:0000256" key="3">
    <source>
        <dbReference type="ARBA" id="ARBA00022525"/>
    </source>
</evidence>
<name>A0AAW1HVS9_POPJA</name>
<comment type="caution">
    <text evidence="6">The sequence shown here is derived from an EMBL/GenBank/DDBJ whole genome shotgun (WGS) entry which is preliminary data.</text>
</comment>
<dbReference type="Proteomes" id="UP001458880">
    <property type="component" value="Unassembled WGS sequence"/>
</dbReference>
<proteinExistence type="inferred from homology"/>
<evidence type="ECO:0000313" key="6">
    <source>
        <dbReference type="EMBL" id="KAK9680923.1"/>
    </source>
</evidence>
<evidence type="ECO:0000256" key="4">
    <source>
        <dbReference type="ARBA" id="ARBA00022729"/>
    </source>
</evidence>
<organism evidence="6 7">
    <name type="scientific">Popillia japonica</name>
    <name type="common">Japanese beetle</name>
    <dbReference type="NCBI Taxonomy" id="7064"/>
    <lineage>
        <taxon>Eukaryota</taxon>
        <taxon>Metazoa</taxon>
        <taxon>Ecdysozoa</taxon>
        <taxon>Arthropoda</taxon>
        <taxon>Hexapoda</taxon>
        <taxon>Insecta</taxon>
        <taxon>Pterygota</taxon>
        <taxon>Neoptera</taxon>
        <taxon>Endopterygota</taxon>
        <taxon>Coleoptera</taxon>
        <taxon>Polyphaga</taxon>
        <taxon>Scarabaeiformia</taxon>
        <taxon>Scarabaeidae</taxon>
        <taxon>Rutelinae</taxon>
        <taxon>Popillia</taxon>
    </lineage>
</organism>
<dbReference type="FunFam" id="2.120.10.30:FF:000045">
    <property type="entry name" value="Blast:Protein yellow"/>
    <property type="match status" value="1"/>
</dbReference>
<keyword evidence="7" id="KW-1185">Reference proteome</keyword>
<dbReference type="PRINTS" id="PR01366">
    <property type="entry name" value="ROYALJELLY"/>
</dbReference>
<evidence type="ECO:0000256" key="1">
    <source>
        <dbReference type="ARBA" id="ARBA00004613"/>
    </source>
</evidence>
<feature type="chain" id="PRO_5043418745" evidence="5">
    <location>
        <begin position="17"/>
        <end position="396"/>
    </location>
</feature>
<dbReference type="AlphaFoldDB" id="A0AAW1HVS9"/>
<accession>A0AAW1HVS9</accession>
<protein>
    <submittedName>
        <fullName evidence="6">Major royal jelly protein</fullName>
    </submittedName>
</protein>
<reference evidence="6 7" key="1">
    <citation type="journal article" date="2024" name="BMC Genomics">
        <title>De novo assembly and annotation of Popillia japonica's genome with initial clues to its potential as an invasive pest.</title>
        <authorList>
            <person name="Cucini C."/>
            <person name="Boschi S."/>
            <person name="Funari R."/>
            <person name="Cardaioli E."/>
            <person name="Iannotti N."/>
            <person name="Marturano G."/>
            <person name="Paoli F."/>
            <person name="Bruttini M."/>
            <person name="Carapelli A."/>
            <person name="Frati F."/>
            <person name="Nardi F."/>
        </authorList>
    </citation>
    <scope>NUCLEOTIDE SEQUENCE [LARGE SCALE GENOMIC DNA]</scope>
    <source>
        <strain evidence="6">DMR45628</strain>
    </source>
</reference>
<dbReference type="InterPro" id="IPR017996">
    <property type="entry name" value="MRJP/yellow-related"/>
</dbReference>